<evidence type="ECO:0000259" key="1">
    <source>
        <dbReference type="Pfam" id="PF08241"/>
    </source>
</evidence>
<organism evidence="2 3">
    <name type="scientific">Phormidium tenue NIES-30</name>
    <dbReference type="NCBI Taxonomy" id="549789"/>
    <lineage>
        <taxon>Bacteria</taxon>
        <taxon>Bacillati</taxon>
        <taxon>Cyanobacteriota</taxon>
        <taxon>Cyanophyceae</taxon>
        <taxon>Oscillatoriophycideae</taxon>
        <taxon>Oscillatoriales</taxon>
        <taxon>Oscillatoriaceae</taxon>
        <taxon>Phormidium</taxon>
    </lineage>
</organism>
<dbReference type="EMBL" id="MRCG01000001">
    <property type="protein sequence ID" value="OKH51076.1"/>
    <property type="molecule type" value="Genomic_DNA"/>
</dbReference>
<dbReference type="CDD" id="cd02440">
    <property type="entry name" value="AdoMet_MTases"/>
    <property type="match status" value="1"/>
</dbReference>
<feature type="domain" description="Methyltransferase type 11" evidence="1">
    <location>
        <begin position="42"/>
        <end position="85"/>
    </location>
</feature>
<comment type="caution">
    <text evidence="2">The sequence shown here is derived from an EMBL/GenBank/DDBJ whole genome shotgun (WGS) entry which is preliminary data.</text>
</comment>
<accession>A0A1U7JBH0</accession>
<dbReference type="InterPro" id="IPR013216">
    <property type="entry name" value="Methyltransf_11"/>
</dbReference>
<dbReference type="Proteomes" id="UP000185557">
    <property type="component" value="Unassembled WGS sequence"/>
</dbReference>
<evidence type="ECO:0000313" key="2">
    <source>
        <dbReference type="EMBL" id="OKH51076.1"/>
    </source>
</evidence>
<dbReference type="AlphaFoldDB" id="A0A1U7JBH0"/>
<sequence>MYNLNRKLKCLNLGCGSRYVPDWDNFDFVANSEHVVPHNLIAGLPAKDDSYDFVYHSHLLEHFSFYQAPIFLQECFRVLRPNGILRVVVPDLESVVNGYLDALKKVENNLSGWEDNYRWMQIELLDQLVRNQPGGLMSFYLSQEHIPNLDFIIQRLGSEAKKFTDRERSQSGNQGKTYASNFPTISRTLESFAQPIYRFFCYSSYRRNAFLKLILSSKEYQSLRIGSFRQMGEVHQWMYDRYSLTQLIQQCGFIDIIQRNATTSYLEGWSAYNLDTEPDGSVYKPDSLFVEAIKPEL</sequence>
<dbReference type="Gene3D" id="3.40.50.150">
    <property type="entry name" value="Vaccinia Virus protein VP39"/>
    <property type="match status" value="1"/>
</dbReference>
<name>A0A1U7JBH0_9CYAN</name>
<dbReference type="Pfam" id="PF08241">
    <property type="entry name" value="Methyltransf_11"/>
    <property type="match status" value="1"/>
</dbReference>
<keyword evidence="3" id="KW-1185">Reference proteome</keyword>
<dbReference type="GO" id="GO:0008757">
    <property type="term" value="F:S-adenosylmethionine-dependent methyltransferase activity"/>
    <property type="evidence" value="ECO:0007669"/>
    <property type="project" value="InterPro"/>
</dbReference>
<proteinExistence type="predicted"/>
<dbReference type="STRING" id="549789.NIES30_03135"/>
<gene>
    <name evidence="2" type="ORF">NIES30_03135</name>
</gene>
<dbReference type="InterPro" id="IPR029063">
    <property type="entry name" value="SAM-dependent_MTases_sf"/>
</dbReference>
<evidence type="ECO:0000313" key="3">
    <source>
        <dbReference type="Proteomes" id="UP000185557"/>
    </source>
</evidence>
<dbReference type="OrthoDB" id="457170at2"/>
<protein>
    <recommendedName>
        <fullName evidence="1">Methyltransferase type 11 domain-containing protein</fullName>
    </recommendedName>
</protein>
<dbReference type="SUPFAM" id="SSF53335">
    <property type="entry name" value="S-adenosyl-L-methionine-dependent methyltransferases"/>
    <property type="match status" value="1"/>
</dbReference>
<reference evidence="2 3" key="1">
    <citation type="submission" date="2016-11" db="EMBL/GenBank/DDBJ databases">
        <title>Draft Genome Sequences of Nine Cyanobacterial Strains from Diverse Habitats.</title>
        <authorList>
            <person name="Zhu T."/>
            <person name="Hou S."/>
            <person name="Lu X."/>
            <person name="Hess W.R."/>
        </authorList>
    </citation>
    <scope>NUCLEOTIDE SEQUENCE [LARGE SCALE GENOMIC DNA]</scope>
    <source>
        <strain evidence="2 3">NIES-30</strain>
    </source>
</reference>